<evidence type="ECO:0000313" key="2">
    <source>
        <dbReference type="Proteomes" id="UP000308092"/>
    </source>
</evidence>
<keyword evidence="2" id="KW-1185">Reference proteome</keyword>
<reference evidence="1 2" key="1">
    <citation type="submission" date="2019-03" db="EMBL/GenBank/DDBJ databases">
        <title>The genome sequence of a newly discovered highly antifungal drug resistant Aspergillus species, Aspergillus tanneri NIH 1004.</title>
        <authorList>
            <person name="Mounaud S."/>
            <person name="Singh I."/>
            <person name="Joardar V."/>
            <person name="Pakala S."/>
            <person name="Pakala S."/>
            <person name="Venepally P."/>
            <person name="Hoover J."/>
            <person name="Nierman W."/>
            <person name="Chung J."/>
            <person name="Losada L."/>
        </authorList>
    </citation>
    <scope>NUCLEOTIDE SEQUENCE [LARGE SCALE GENOMIC DNA]</scope>
    <source>
        <strain evidence="1 2">NIH1004</strain>
    </source>
</reference>
<proteinExistence type="predicted"/>
<organism evidence="1 2">
    <name type="scientific">Aspergillus tanneri</name>
    <dbReference type="NCBI Taxonomy" id="1220188"/>
    <lineage>
        <taxon>Eukaryota</taxon>
        <taxon>Fungi</taxon>
        <taxon>Dikarya</taxon>
        <taxon>Ascomycota</taxon>
        <taxon>Pezizomycotina</taxon>
        <taxon>Eurotiomycetes</taxon>
        <taxon>Eurotiomycetidae</taxon>
        <taxon>Eurotiales</taxon>
        <taxon>Aspergillaceae</taxon>
        <taxon>Aspergillus</taxon>
        <taxon>Aspergillus subgen. Circumdati</taxon>
    </lineage>
</organism>
<dbReference type="VEuPathDB" id="FungiDB:EYZ11_003780"/>
<comment type="caution">
    <text evidence="1">The sequence shown here is derived from an EMBL/GenBank/DDBJ whole genome shotgun (WGS) entry which is preliminary data.</text>
</comment>
<dbReference type="EMBL" id="SOSA01000101">
    <property type="protein sequence ID" value="THC96722.1"/>
    <property type="molecule type" value="Genomic_DNA"/>
</dbReference>
<dbReference type="AlphaFoldDB" id="A0A4S3JME2"/>
<gene>
    <name evidence="1" type="ORF">EYZ11_003780</name>
</gene>
<dbReference type="Proteomes" id="UP000308092">
    <property type="component" value="Unassembled WGS sequence"/>
</dbReference>
<protein>
    <submittedName>
        <fullName evidence="1">Uncharacterized protein</fullName>
    </submittedName>
</protein>
<name>A0A4S3JME2_9EURO</name>
<evidence type="ECO:0000313" key="1">
    <source>
        <dbReference type="EMBL" id="THC96722.1"/>
    </source>
</evidence>
<sequence length="27" mass="2923">MEVVSFAVILTDLAPASKSEALTETYH</sequence>
<accession>A0A4S3JME2</accession>